<dbReference type="Gene3D" id="3.60.10.10">
    <property type="entry name" value="Endonuclease/exonuclease/phosphatase"/>
    <property type="match status" value="1"/>
</dbReference>
<evidence type="ECO:0000313" key="1">
    <source>
        <dbReference type="EMBL" id="KAK8395781.1"/>
    </source>
</evidence>
<proteinExistence type="predicted"/>
<comment type="caution">
    <text evidence="1">The sequence shown here is derived from an EMBL/GenBank/DDBJ whole genome shotgun (WGS) entry which is preliminary data.</text>
</comment>
<dbReference type="EMBL" id="JARAKH010000017">
    <property type="protein sequence ID" value="KAK8395781.1"/>
    <property type="molecule type" value="Genomic_DNA"/>
</dbReference>
<name>A0AAW0UA20_SCYPA</name>
<keyword evidence="2" id="KW-1185">Reference proteome</keyword>
<dbReference type="AlphaFoldDB" id="A0AAW0UA20"/>
<reference evidence="1 2" key="1">
    <citation type="submission" date="2023-03" db="EMBL/GenBank/DDBJ databases">
        <title>High-quality genome of Scylla paramamosain provides insights in environmental adaptation.</title>
        <authorList>
            <person name="Zhang L."/>
        </authorList>
    </citation>
    <scope>NUCLEOTIDE SEQUENCE [LARGE SCALE GENOMIC DNA]</scope>
    <source>
        <strain evidence="1">LZ_2023a</strain>
        <tissue evidence="1">Muscle</tissue>
    </source>
</reference>
<organism evidence="1 2">
    <name type="scientific">Scylla paramamosain</name>
    <name type="common">Mud crab</name>
    <dbReference type="NCBI Taxonomy" id="85552"/>
    <lineage>
        <taxon>Eukaryota</taxon>
        <taxon>Metazoa</taxon>
        <taxon>Ecdysozoa</taxon>
        <taxon>Arthropoda</taxon>
        <taxon>Crustacea</taxon>
        <taxon>Multicrustacea</taxon>
        <taxon>Malacostraca</taxon>
        <taxon>Eumalacostraca</taxon>
        <taxon>Eucarida</taxon>
        <taxon>Decapoda</taxon>
        <taxon>Pleocyemata</taxon>
        <taxon>Brachyura</taxon>
        <taxon>Eubrachyura</taxon>
        <taxon>Portunoidea</taxon>
        <taxon>Portunidae</taxon>
        <taxon>Portuninae</taxon>
        <taxon>Scylla</taxon>
    </lineage>
</organism>
<dbReference type="Proteomes" id="UP001487740">
    <property type="component" value="Unassembled WGS sequence"/>
</dbReference>
<protein>
    <submittedName>
        <fullName evidence="1">Uncharacterized protein</fullName>
    </submittedName>
</protein>
<dbReference type="InterPro" id="IPR036691">
    <property type="entry name" value="Endo/exonu/phosph_ase_sf"/>
</dbReference>
<gene>
    <name evidence="1" type="ORF">O3P69_005703</name>
</gene>
<accession>A0AAW0UA20</accession>
<sequence>MTSFNGSRRHTGRDEKELRIVSANLLGFHTNVGKLTHRFIGVNNADVVFVCETFLDSSVPTVYARIKGYSAWVGMDSSTQGGWSAFCYKASLNAVVLDTPIPAGTEVIMLKLVGDGGRGAVGAAQTAQSEVLRPAMIWTSPLSSL</sequence>
<dbReference type="SUPFAM" id="SSF56219">
    <property type="entry name" value="DNase I-like"/>
    <property type="match status" value="1"/>
</dbReference>
<evidence type="ECO:0000313" key="2">
    <source>
        <dbReference type="Proteomes" id="UP001487740"/>
    </source>
</evidence>